<dbReference type="SUPFAM" id="SSF63829">
    <property type="entry name" value="Calcium-dependent phosphotriesterase"/>
    <property type="match status" value="1"/>
</dbReference>
<sequence>MKVNQYKLLLFCAMLSFYACKKEEQSSVNKISETSTLHALAADSGQRALRVITIAGKVGVQGYVDGAGAQARFTGPGGIELMDDGTIYIADTYNKKIRKIMPDNTVSTVNIPKSDDGQSLVDPSIIRITKDGTMNILCVAYRNLKHPVWIIKPDGKVLTPPKHSDADKKYSYEYLDLEKDPYTNFLWIGGVRYTYINNVGYATGELEKFLIDGQGTIGTDIIFAPTQITGGQLPVITSFFCGYNAVKYVVMAWRVNYKYTADGKFAPLNFDKPFSDVSSIIATKDSRTLYVAQSGIISSIFNGKVTYLVGPHKNLHGKDGIGVDADVYAFKLALSKDESTLYFTDGYASVRKLILRN</sequence>
<evidence type="ECO:0008006" key="3">
    <source>
        <dbReference type="Google" id="ProtNLM"/>
    </source>
</evidence>
<dbReference type="PROSITE" id="PS51257">
    <property type="entry name" value="PROKAR_LIPOPROTEIN"/>
    <property type="match status" value="1"/>
</dbReference>
<name>A0ABU1TIU8_9SPHI</name>
<dbReference type="Proteomes" id="UP001247620">
    <property type="component" value="Unassembled WGS sequence"/>
</dbReference>
<dbReference type="InterPro" id="IPR011042">
    <property type="entry name" value="6-blade_b-propeller_TolB-like"/>
</dbReference>
<organism evidence="1 2">
    <name type="scientific">Mucilaginibacter pocheonensis</name>
    <dbReference type="NCBI Taxonomy" id="398050"/>
    <lineage>
        <taxon>Bacteria</taxon>
        <taxon>Pseudomonadati</taxon>
        <taxon>Bacteroidota</taxon>
        <taxon>Sphingobacteriia</taxon>
        <taxon>Sphingobacteriales</taxon>
        <taxon>Sphingobacteriaceae</taxon>
        <taxon>Mucilaginibacter</taxon>
    </lineage>
</organism>
<reference evidence="1 2" key="1">
    <citation type="submission" date="2023-07" db="EMBL/GenBank/DDBJ databases">
        <title>Sorghum-associated microbial communities from plants grown in Nebraska, USA.</title>
        <authorList>
            <person name="Schachtman D."/>
        </authorList>
    </citation>
    <scope>NUCLEOTIDE SEQUENCE [LARGE SCALE GENOMIC DNA]</scope>
    <source>
        <strain evidence="1 2">3262</strain>
    </source>
</reference>
<dbReference type="RefSeq" id="WP_310102976.1">
    <property type="nucleotide sequence ID" value="NZ_JAVDUU010000005.1"/>
</dbReference>
<dbReference type="PANTHER" id="PTHR13833">
    <property type="match status" value="1"/>
</dbReference>
<dbReference type="Gene3D" id="2.120.10.30">
    <property type="entry name" value="TolB, C-terminal domain"/>
    <property type="match status" value="1"/>
</dbReference>
<keyword evidence="2" id="KW-1185">Reference proteome</keyword>
<accession>A0ABU1TIU8</accession>
<comment type="caution">
    <text evidence="1">The sequence shown here is derived from an EMBL/GenBank/DDBJ whole genome shotgun (WGS) entry which is preliminary data.</text>
</comment>
<proteinExistence type="predicted"/>
<gene>
    <name evidence="1" type="ORF">J2W55_005140</name>
</gene>
<dbReference type="EMBL" id="JAVDUU010000005">
    <property type="protein sequence ID" value="MDR6945272.1"/>
    <property type="molecule type" value="Genomic_DNA"/>
</dbReference>
<dbReference type="PANTHER" id="PTHR13833:SF71">
    <property type="entry name" value="NHL DOMAIN-CONTAINING PROTEIN"/>
    <property type="match status" value="1"/>
</dbReference>
<protein>
    <recommendedName>
        <fullName evidence="3">NHL repeat-containing protein</fullName>
    </recommendedName>
</protein>
<evidence type="ECO:0000313" key="1">
    <source>
        <dbReference type="EMBL" id="MDR6945272.1"/>
    </source>
</evidence>
<evidence type="ECO:0000313" key="2">
    <source>
        <dbReference type="Proteomes" id="UP001247620"/>
    </source>
</evidence>